<dbReference type="EMBL" id="NKCI01000177">
    <property type="protein sequence ID" value="RSL49581.1"/>
    <property type="molecule type" value="Genomic_DNA"/>
</dbReference>
<comment type="caution">
    <text evidence="1">The sequence shown here is derived from an EMBL/GenBank/DDBJ whole genome shotgun (WGS) entry which is preliminary data.</text>
</comment>
<accession>A0A428P969</accession>
<gene>
    <name evidence="1" type="ORF">CEP54_012353</name>
</gene>
<dbReference type="AlphaFoldDB" id="A0A428P969"/>
<keyword evidence="2" id="KW-1185">Reference proteome</keyword>
<organism evidence="1 2">
    <name type="scientific">Fusarium duplospermum</name>
    <dbReference type="NCBI Taxonomy" id="1325734"/>
    <lineage>
        <taxon>Eukaryota</taxon>
        <taxon>Fungi</taxon>
        <taxon>Dikarya</taxon>
        <taxon>Ascomycota</taxon>
        <taxon>Pezizomycotina</taxon>
        <taxon>Sordariomycetes</taxon>
        <taxon>Hypocreomycetidae</taxon>
        <taxon>Hypocreales</taxon>
        <taxon>Nectriaceae</taxon>
        <taxon>Fusarium</taxon>
        <taxon>Fusarium solani species complex</taxon>
    </lineage>
</organism>
<dbReference type="Proteomes" id="UP000288168">
    <property type="component" value="Unassembled WGS sequence"/>
</dbReference>
<evidence type="ECO:0000313" key="2">
    <source>
        <dbReference type="Proteomes" id="UP000288168"/>
    </source>
</evidence>
<sequence length="227" mass="25746">MEVAIADYGIGLVWEVNKLAEASHPAAKSHTDHVRNDVKQYIRVLGLLTTEKADYLREVLSSQLFTKILGLVCDTEWALGKMKAYIKELNESSVESWESDKTKNLHNCRFRLQRVADLVGIAISMVTILKKQTLKDQNTPVVQLFAFRDQMRAQNVKMFEPVISKLIARAELVCDDLDLWLPPTQSSQITRTTGYTHISRALVSAASLHENSFVFEDMVSQAIFYLI</sequence>
<protein>
    <submittedName>
        <fullName evidence="1">Uncharacterized protein</fullName>
    </submittedName>
</protein>
<evidence type="ECO:0000313" key="1">
    <source>
        <dbReference type="EMBL" id="RSL49581.1"/>
    </source>
</evidence>
<proteinExistence type="predicted"/>
<name>A0A428P969_9HYPO</name>
<reference evidence="1 2" key="1">
    <citation type="submission" date="2017-06" db="EMBL/GenBank/DDBJ databases">
        <title>Comparative genomic analysis of Ambrosia Fusariam Clade fungi.</title>
        <authorList>
            <person name="Stajich J.E."/>
            <person name="Carrillo J."/>
            <person name="Kijimoto T."/>
            <person name="Eskalen A."/>
            <person name="O'Donnell K."/>
            <person name="Kasson M."/>
        </authorList>
    </citation>
    <scope>NUCLEOTIDE SEQUENCE [LARGE SCALE GENOMIC DNA]</scope>
    <source>
        <strain evidence="1 2">NRRL62584</strain>
    </source>
</reference>